<accession>A0ACB9E8C0</accession>
<protein>
    <submittedName>
        <fullName evidence="1">Uncharacterized protein</fullName>
    </submittedName>
</protein>
<sequence>MFQSAATISYLILSLQPPPSSLRLQICNPTVEHRFRHWPPSFRHRLPPRLRRLKVEDVSTQHLIVKVYDDERLQPISFISWA</sequence>
<name>A0ACB9E8C0_9ASTR</name>
<reference evidence="1 2" key="2">
    <citation type="journal article" date="2022" name="Mol. Ecol. Resour.">
        <title>The genomes of chicory, endive, great burdock and yacon provide insights into Asteraceae paleo-polyploidization history and plant inulin production.</title>
        <authorList>
            <person name="Fan W."/>
            <person name="Wang S."/>
            <person name="Wang H."/>
            <person name="Wang A."/>
            <person name="Jiang F."/>
            <person name="Liu H."/>
            <person name="Zhao H."/>
            <person name="Xu D."/>
            <person name="Zhang Y."/>
        </authorList>
    </citation>
    <scope>NUCLEOTIDE SEQUENCE [LARGE SCALE GENOMIC DNA]</scope>
    <source>
        <strain evidence="2">cv. Yunnan</strain>
        <tissue evidence="1">Leaves</tissue>
    </source>
</reference>
<keyword evidence="2" id="KW-1185">Reference proteome</keyword>
<organism evidence="1 2">
    <name type="scientific">Smallanthus sonchifolius</name>
    <dbReference type="NCBI Taxonomy" id="185202"/>
    <lineage>
        <taxon>Eukaryota</taxon>
        <taxon>Viridiplantae</taxon>
        <taxon>Streptophyta</taxon>
        <taxon>Embryophyta</taxon>
        <taxon>Tracheophyta</taxon>
        <taxon>Spermatophyta</taxon>
        <taxon>Magnoliopsida</taxon>
        <taxon>eudicotyledons</taxon>
        <taxon>Gunneridae</taxon>
        <taxon>Pentapetalae</taxon>
        <taxon>asterids</taxon>
        <taxon>campanulids</taxon>
        <taxon>Asterales</taxon>
        <taxon>Asteraceae</taxon>
        <taxon>Asteroideae</taxon>
        <taxon>Heliantheae alliance</taxon>
        <taxon>Millerieae</taxon>
        <taxon>Smallanthus</taxon>
    </lineage>
</organism>
<gene>
    <name evidence="1" type="ORF">L1987_54748</name>
</gene>
<comment type="caution">
    <text evidence="1">The sequence shown here is derived from an EMBL/GenBank/DDBJ whole genome shotgun (WGS) entry which is preliminary data.</text>
</comment>
<evidence type="ECO:0000313" key="1">
    <source>
        <dbReference type="EMBL" id="KAI3754956.1"/>
    </source>
</evidence>
<evidence type="ECO:0000313" key="2">
    <source>
        <dbReference type="Proteomes" id="UP001056120"/>
    </source>
</evidence>
<proteinExistence type="predicted"/>
<reference evidence="2" key="1">
    <citation type="journal article" date="2022" name="Mol. Ecol. Resour.">
        <title>The genomes of chicory, endive, great burdock and yacon provide insights into Asteraceae palaeo-polyploidization history and plant inulin production.</title>
        <authorList>
            <person name="Fan W."/>
            <person name="Wang S."/>
            <person name="Wang H."/>
            <person name="Wang A."/>
            <person name="Jiang F."/>
            <person name="Liu H."/>
            <person name="Zhao H."/>
            <person name="Xu D."/>
            <person name="Zhang Y."/>
        </authorList>
    </citation>
    <scope>NUCLEOTIDE SEQUENCE [LARGE SCALE GENOMIC DNA]</scope>
    <source>
        <strain evidence="2">cv. Yunnan</strain>
    </source>
</reference>
<dbReference type="EMBL" id="CM042035">
    <property type="protein sequence ID" value="KAI3754956.1"/>
    <property type="molecule type" value="Genomic_DNA"/>
</dbReference>
<dbReference type="Proteomes" id="UP001056120">
    <property type="component" value="Linkage Group LG18"/>
</dbReference>